<evidence type="ECO:0000313" key="2">
    <source>
        <dbReference type="Proteomes" id="UP000219452"/>
    </source>
</evidence>
<evidence type="ECO:0000313" key="1">
    <source>
        <dbReference type="EMBL" id="SOD89330.1"/>
    </source>
</evidence>
<keyword evidence="2" id="KW-1185">Reference proteome</keyword>
<organism evidence="1 2">
    <name type="scientific">Spirosoma fluviale</name>
    <dbReference type="NCBI Taxonomy" id="1597977"/>
    <lineage>
        <taxon>Bacteria</taxon>
        <taxon>Pseudomonadati</taxon>
        <taxon>Bacteroidota</taxon>
        <taxon>Cytophagia</taxon>
        <taxon>Cytophagales</taxon>
        <taxon>Cytophagaceae</taxon>
        <taxon>Spirosoma</taxon>
    </lineage>
</organism>
<dbReference type="RefSeq" id="WP_097126626.1">
    <property type="nucleotide sequence ID" value="NZ_OCNH01000002.1"/>
</dbReference>
<sequence>MKNLLVALILFLTVSSCLPEKKSDVEPDLAGTYQISQLVIGPDRYNFPFQGASANAVISRKSDTEIEVIVNVIENGTTDPTDYGTFAIRKTSGKDYDVLNPTTSTRLGSINGTDFTLDFTSNGQRYALISRK</sequence>
<evidence type="ECO:0008006" key="3">
    <source>
        <dbReference type="Google" id="ProtNLM"/>
    </source>
</evidence>
<dbReference type="PROSITE" id="PS51257">
    <property type="entry name" value="PROKAR_LIPOPROTEIN"/>
    <property type="match status" value="1"/>
</dbReference>
<protein>
    <recommendedName>
        <fullName evidence="3">Lipocalin-like domain-containing protein</fullName>
    </recommendedName>
</protein>
<dbReference type="AlphaFoldDB" id="A0A286G1A7"/>
<dbReference type="OrthoDB" id="962033at2"/>
<dbReference type="Proteomes" id="UP000219452">
    <property type="component" value="Unassembled WGS sequence"/>
</dbReference>
<accession>A0A286G1A7</accession>
<gene>
    <name evidence="1" type="ORF">SAMN06269250_3029</name>
</gene>
<dbReference type="EMBL" id="OCNH01000002">
    <property type="protein sequence ID" value="SOD89330.1"/>
    <property type="molecule type" value="Genomic_DNA"/>
</dbReference>
<reference evidence="2" key="1">
    <citation type="submission" date="2017-09" db="EMBL/GenBank/DDBJ databases">
        <authorList>
            <person name="Varghese N."/>
            <person name="Submissions S."/>
        </authorList>
    </citation>
    <scope>NUCLEOTIDE SEQUENCE [LARGE SCALE GENOMIC DNA]</scope>
    <source>
        <strain evidence="2">DSM 29961</strain>
    </source>
</reference>
<name>A0A286G1A7_9BACT</name>
<proteinExistence type="predicted"/>